<keyword evidence="4" id="KW-0804">Transcription</keyword>
<dbReference type="InterPro" id="IPR001647">
    <property type="entry name" value="HTH_TetR"/>
</dbReference>
<feature type="DNA-binding region" description="H-T-H motif" evidence="5">
    <location>
        <begin position="31"/>
        <end position="50"/>
    </location>
</feature>
<reference evidence="7 8" key="1">
    <citation type="submission" date="2021-04" db="EMBL/GenBank/DDBJ databases">
        <title>Whole genome sequence analysis of a thiophenic sulfur metabolizing bacteria.</title>
        <authorList>
            <person name="Akhtar N."/>
            <person name="Akram J."/>
            <person name="Aslam A."/>
        </authorList>
    </citation>
    <scope>NUCLEOTIDE SEQUENCE [LARGE SCALE GENOMIC DNA]</scope>
    <source>
        <strain evidence="7 8">3OW</strain>
    </source>
</reference>
<evidence type="ECO:0000313" key="8">
    <source>
        <dbReference type="Proteomes" id="UP000676853"/>
    </source>
</evidence>
<dbReference type="Pfam" id="PF00440">
    <property type="entry name" value="TetR_N"/>
    <property type="match status" value="1"/>
</dbReference>
<keyword evidence="1" id="KW-0678">Repressor</keyword>
<gene>
    <name evidence="7" type="ORF">KFZ73_06395</name>
</gene>
<evidence type="ECO:0000256" key="3">
    <source>
        <dbReference type="ARBA" id="ARBA00023125"/>
    </source>
</evidence>
<dbReference type="PROSITE" id="PS50977">
    <property type="entry name" value="HTH_TETR_2"/>
    <property type="match status" value="1"/>
</dbReference>
<comment type="caution">
    <text evidence="7">The sequence shown here is derived from an EMBL/GenBank/DDBJ whole genome shotgun (WGS) entry which is preliminary data.</text>
</comment>
<keyword evidence="8" id="KW-1185">Reference proteome</keyword>
<dbReference type="SUPFAM" id="SSF46689">
    <property type="entry name" value="Homeodomain-like"/>
    <property type="match status" value="1"/>
</dbReference>
<dbReference type="InterPro" id="IPR009057">
    <property type="entry name" value="Homeodomain-like_sf"/>
</dbReference>
<protein>
    <submittedName>
        <fullName evidence="7">TetR family transcriptional regulator C-terminal domain-containing protein</fullName>
    </submittedName>
</protein>
<evidence type="ECO:0000256" key="2">
    <source>
        <dbReference type="ARBA" id="ARBA00023015"/>
    </source>
</evidence>
<dbReference type="EMBL" id="JAGXOE010000009">
    <property type="protein sequence ID" value="MBS4100865.1"/>
    <property type="molecule type" value="Genomic_DNA"/>
</dbReference>
<dbReference type="PANTHER" id="PTHR30055">
    <property type="entry name" value="HTH-TYPE TRANSCRIPTIONAL REGULATOR RUTR"/>
    <property type="match status" value="1"/>
</dbReference>
<dbReference type="InterPro" id="IPR050109">
    <property type="entry name" value="HTH-type_TetR-like_transc_reg"/>
</dbReference>
<keyword evidence="2" id="KW-0805">Transcription regulation</keyword>
<dbReference type="RefSeq" id="WP_212553274.1">
    <property type="nucleotide sequence ID" value="NZ_JAGXOE010000009.1"/>
</dbReference>
<evidence type="ECO:0000313" key="7">
    <source>
        <dbReference type="EMBL" id="MBS4100865.1"/>
    </source>
</evidence>
<sequence length="212" mass="22784">MPKIVDPDQRRSAIADAAVTVVARGGADHATLANVAAEAGLAIGSVRHYFDGQAAMVEYAMRWLADRIGDRVRSIAQPVLDGDVTGADARRRATVDLLSELLPLDENRRREVTAWLALSTSAIHRPELRRIVDDLHGAVRALTRAIVERSTAAGGVDPGDRAVVLDAERLAALVDGLAVDAVLCPDRYPPELLRAVIERHLDRAGQADPGRT</sequence>
<dbReference type="Pfam" id="PF13977">
    <property type="entry name" value="TetR_C_6"/>
    <property type="match status" value="1"/>
</dbReference>
<dbReference type="Proteomes" id="UP000676853">
    <property type="component" value="Unassembled WGS sequence"/>
</dbReference>
<dbReference type="PANTHER" id="PTHR30055:SF226">
    <property type="entry name" value="HTH-TYPE TRANSCRIPTIONAL REGULATOR PKSA"/>
    <property type="match status" value="1"/>
</dbReference>
<dbReference type="Gene3D" id="1.10.357.10">
    <property type="entry name" value="Tetracycline Repressor, domain 2"/>
    <property type="match status" value="1"/>
</dbReference>
<evidence type="ECO:0000259" key="6">
    <source>
        <dbReference type="PROSITE" id="PS50977"/>
    </source>
</evidence>
<dbReference type="SUPFAM" id="SSF48498">
    <property type="entry name" value="Tetracyclin repressor-like, C-terminal domain"/>
    <property type="match status" value="1"/>
</dbReference>
<feature type="domain" description="HTH tetR-type" evidence="6">
    <location>
        <begin position="8"/>
        <end position="68"/>
    </location>
</feature>
<keyword evidence="3 5" id="KW-0238">DNA-binding</keyword>
<evidence type="ECO:0000256" key="5">
    <source>
        <dbReference type="PROSITE-ProRule" id="PRU00335"/>
    </source>
</evidence>
<accession>A0ABS5N9B0</accession>
<name>A0ABS5N9B0_TSUPA</name>
<dbReference type="InterPro" id="IPR036271">
    <property type="entry name" value="Tet_transcr_reg_TetR-rel_C_sf"/>
</dbReference>
<organism evidence="7 8">
    <name type="scientific">Tsukamurella paurometabola</name>
    <name type="common">Corynebacterium paurometabolum</name>
    <dbReference type="NCBI Taxonomy" id="2061"/>
    <lineage>
        <taxon>Bacteria</taxon>
        <taxon>Bacillati</taxon>
        <taxon>Actinomycetota</taxon>
        <taxon>Actinomycetes</taxon>
        <taxon>Mycobacteriales</taxon>
        <taxon>Tsukamurellaceae</taxon>
        <taxon>Tsukamurella</taxon>
    </lineage>
</organism>
<evidence type="ECO:0000256" key="1">
    <source>
        <dbReference type="ARBA" id="ARBA00022491"/>
    </source>
</evidence>
<evidence type="ECO:0000256" key="4">
    <source>
        <dbReference type="ARBA" id="ARBA00023163"/>
    </source>
</evidence>
<dbReference type="InterPro" id="IPR039538">
    <property type="entry name" value="BetI_C"/>
</dbReference>
<proteinExistence type="predicted"/>